<accession>A0A242K8R8</accession>
<evidence type="ECO:0000313" key="3">
    <source>
        <dbReference type="Proteomes" id="UP000195141"/>
    </source>
</evidence>
<evidence type="ECO:0000313" key="1">
    <source>
        <dbReference type="EMBL" id="OTP17565.1"/>
    </source>
</evidence>
<keyword evidence="3" id="KW-1185">Reference proteome</keyword>
<sequence length="71" mass="8622">MNEIQWRRTHFAIKKDGKYKHFPAQNYNTELNKSCLFLSEEAAYRNASIYDEVVQVELREIPKEEWAKWTK</sequence>
<proteinExistence type="predicted"/>
<reference evidence="1" key="1">
    <citation type="submission" date="2017-05" db="EMBL/GenBank/DDBJ databases">
        <title>The Genome Sequence of Enterococcus sp. 9E7_DIV0242.</title>
        <authorList>
            <consortium name="The Broad Institute Genomics Platform"/>
            <consortium name="The Broad Institute Genomic Center for Infectious Diseases"/>
            <person name="Earl A."/>
            <person name="Manson A."/>
            <person name="Schwartman J."/>
            <person name="Gilmore M."/>
            <person name="Abouelleil A."/>
            <person name="Cao P."/>
            <person name="Chapman S."/>
            <person name="Cusick C."/>
            <person name="Shea T."/>
            <person name="Young S."/>
            <person name="Neafsey D."/>
            <person name="Nusbaum C."/>
            <person name="Birren B."/>
        </authorList>
    </citation>
    <scope>NUCLEOTIDE SEQUENCE [LARGE SCALE GENOMIC DNA]</scope>
    <source>
        <strain evidence="1">9E7_DIV0242</strain>
    </source>
</reference>
<name>A0A242K8R8_9ENTE</name>
<evidence type="ECO:0000313" key="2">
    <source>
        <dbReference type="EMBL" id="WYJ91172.1"/>
    </source>
</evidence>
<organism evidence="1">
    <name type="scientific">Candidatus Enterococcus clewellii</name>
    <dbReference type="NCBI Taxonomy" id="1834193"/>
    <lineage>
        <taxon>Bacteria</taxon>
        <taxon>Bacillati</taxon>
        <taxon>Bacillota</taxon>
        <taxon>Bacilli</taxon>
        <taxon>Lactobacillales</taxon>
        <taxon>Enterococcaceae</taxon>
        <taxon>Enterococcus</taxon>
    </lineage>
</organism>
<dbReference type="EMBL" id="NGMM01000002">
    <property type="protein sequence ID" value="OTP17565.1"/>
    <property type="molecule type" value="Genomic_DNA"/>
</dbReference>
<dbReference type="EMBL" id="CP147247">
    <property type="protein sequence ID" value="WYJ91172.1"/>
    <property type="molecule type" value="Genomic_DNA"/>
</dbReference>
<dbReference type="OrthoDB" id="9909178at2"/>
<dbReference type="AlphaFoldDB" id="A0A242K8R8"/>
<reference evidence="2" key="2">
    <citation type="submission" date="2017-05" db="EMBL/GenBank/DDBJ databases">
        <authorList>
            <consortium name="The Broad Institute Genomics Platform"/>
            <consortium name="The Broad Institute Genomic Center for Infectious Diseases"/>
            <person name="Earl A."/>
            <person name="Manson A."/>
            <person name="Schwartman J."/>
            <person name="Gilmore M."/>
            <person name="Abouelleil A."/>
            <person name="Cao P."/>
            <person name="Chapman S."/>
            <person name="Cusick C."/>
            <person name="Shea T."/>
            <person name="Young S."/>
            <person name="Neafsey D."/>
            <person name="Nusbaum C."/>
            <person name="Birren B."/>
        </authorList>
    </citation>
    <scope>NUCLEOTIDE SEQUENCE</scope>
    <source>
        <strain evidence="2">9E7_DIV0242</strain>
    </source>
</reference>
<gene>
    <name evidence="1" type="ORF">A5888_001703</name>
    <name evidence="2" type="ORF">A5888_002940</name>
</gene>
<dbReference type="Proteomes" id="UP000195141">
    <property type="component" value="Chromosome"/>
</dbReference>
<reference evidence="2" key="3">
    <citation type="submission" date="2024-03" db="EMBL/GenBank/DDBJ databases">
        <title>The Genome Sequence of Enterococcus sp. DIV0242b.</title>
        <authorList>
            <consortium name="The Broad Institute Genomics Platform"/>
            <consortium name="The Broad Institute Microbial Omics Core"/>
            <consortium name="The Broad Institute Genomic Center for Infectious Diseases"/>
            <person name="Earl A."/>
            <person name="Manson A."/>
            <person name="Gilmore M."/>
            <person name="Schwartman J."/>
            <person name="Shea T."/>
            <person name="Abouelleil A."/>
            <person name="Cao P."/>
            <person name="Chapman S."/>
            <person name="Cusick C."/>
            <person name="Young S."/>
            <person name="Neafsey D."/>
            <person name="Nusbaum C."/>
            <person name="Birren B."/>
        </authorList>
    </citation>
    <scope>NUCLEOTIDE SEQUENCE</scope>
    <source>
        <strain evidence="2">9E7_DIV0242</strain>
    </source>
</reference>
<protein>
    <submittedName>
        <fullName evidence="1">Uncharacterized protein</fullName>
    </submittedName>
</protein>
<dbReference type="RefSeq" id="WP_086348764.1">
    <property type="nucleotide sequence ID" value="NZ_CP147247.1"/>
</dbReference>